<keyword evidence="2" id="KW-1185">Reference proteome</keyword>
<reference evidence="1 2" key="1">
    <citation type="submission" date="2015-10" db="EMBL/GenBank/DDBJ databases">
        <title>Full genome of DAOMC 229536 Phialocephala scopiformis, a fungal endophyte of spruce producing the potent anti-insectan compound rugulosin.</title>
        <authorList>
            <consortium name="DOE Joint Genome Institute"/>
            <person name="Walker A.K."/>
            <person name="Frasz S.L."/>
            <person name="Seifert K.A."/>
            <person name="Miller J.D."/>
            <person name="Mondo S.J."/>
            <person name="Labutti K."/>
            <person name="Lipzen A."/>
            <person name="Dockter R."/>
            <person name="Kennedy M."/>
            <person name="Grigoriev I.V."/>
            <person name="Spatafora J.W."/>
        </authorList>
    </citation>
    <scope>NUCLEOTIDE SEQUENCE [LARGE SCALE GENOMIC DNA]</scope>
    <source>
        <strain evidence="1 2">CBS 120377</strain>
    </source>
</reference>
<dbReference type="GeneID" id="28821929"/>
<organism evidence="1 2">
    <name type="scientific">Mollisia scopiformis</name>
    <name type="common">Conifer needle endophyte fungus</name>
    <name type="synonym">Phialocephala scopiformis</name>
    <dbReference type="NCBI Taxonomy" id="149040"/>
    <lineage>
        <taxon>Eukaryota</taxon>
        <taxon>Fungi</taxon>
        <taxon>Dikarya</taxon>
        <taxon>Ascomycota</taxon>
        <taxon>Pezizomycotina</taxon>
        <taxon>Leotiomycetes</taxon>
        <taxon>Helotiales</taxon>
        <taxon>Mollisiaceae</taxon>
        <taxon>Mollisia</taxon>
    </lineage>
</organism>
<dbReference type="OrthoDB" id="414175at2759"/>
<proteinExistence type="predicted"/>
<protein>
    <submittedName>
        <fullName evidence="1">Uncharacterized protein</fullName>
    </submittedName>
</protein>
<dbReference type="InParanoid" id="A0A194WZG8"/>
<dbReference type="AlphaFoldDB" id="A0A194WZG8"/>
<evidence type="ECO:0000313" key="1">
    <source>
        <dbReference type="EMBL" id="KUJ13104.1"/>
    </source>
</evidence>
<name>A0A194WZG8_MOLSC</name>
<accession>A0A194WZG8</accession>
<dbReference type="RefSeq" id="XP_018067459.1">
    <property type="nucleotide sequence ID" value="XM_018212203.1"/>
</dbReference>
<sequence length="236" mass="26188">MVAATSDNIEQVKVFGLIPFGGGGIFISVPLAASLVKDEVWNKCMETEHNQGDGIVNECLNAHSATRPSFDPGLNQMDLGGDPSGYFESGRRMLTVHHWKTWFHVDVPMAGNVSKACGFECVFQRFRFDDDLVLSNGYSIAEYPGGIEDDDGSVLVDLDQVEMTWAGLKSNYEHHIGPLRQPLEKHEKKQMLLVEATILPGKGVRQTYVENVDTSDNDDSESPLDRVVELIWLFGN</sequence>
<dbReference type="Pfam" id="PF04646">
    <property type="entry name" value="DUF604"/>
    <property type="match status" value="1"/>
</dbReference>
<dbReference type="Proteomes" id="UP000070700">
    <property type="component" value="Unassembled WGS sequence"/>
</dbReference>
<dbReference type="STRING" id="149040.A0A194WZG8"/>
<gene>
    <name evidence="1" type="ORF">LY89DRAFT_652544</name>
</gene>
<evidence type="ECO:0000313" key="2">
    <source>
        <dbReference type="Proteomes" id="UP000070700"/>
    </source>
</evidence>
<dbReference type="KEGG" id="psco:LY89DRAFT_652544"/>
<dbReference type="InterPro" id="IPR006740">
    <property type="entry name" value="DUF604"/>
</dbReference>
<dbReference type="EMBL" id="KQ947423">
    <property type="protein sequence ID" value="KUJ13104.1"/>
    <property type="molecule type" value="Genomic_DNA"/>
</dbReference>